<dbReference type="PANTHER" id="PTHR12606:SF1">
    <property type="entry name" value="UBIQUITIN-LIKE-SPECIFIC PROTEASE 1A"/>
    <property type="match status" value="1"/>
</dbReference>
<accession>A0A654FA41</accession>
<dbReference type="InterPro" id="IPR038765">
    <property type="entry name" value="Papain-like_cys_pep_sf"/>
</dbReference>
<dbReference type="EMBL" id="CACRSJ010000106">
    <property type="protein sequence ID" value="VYS56572.1"/>
    <property type="molecule type" value="Genomic_DNA"/>
</dbReference>
<evidence type="ECO:0000256" key="2">
    <source>
        <dbReference type="ARBA" id="ARBA00022670"/>
    </source>
</evidence>
<dbReference type="OrthoDB" id="1939479at2759"/>
<evidence type="ECO:0000256" key="5">
    <source>
        <dbReference type="ARBA" id="ARBA00022807"/>
    </source>
</evidence>
<protein>
    <recommendedName>
        <fullName evidence="6">Ubiquitin-like protease family profile domain-containing protein</fullName>
    </recommendedName>
</protein>
<evidence type="ECO:0000256" key="3">
    <source>
        <dbReference type="ARBA" id="ARBA00022786"/>
    </source>
</evidence>
<organism evidence="7 10">
    <name type="scientific">Arabidopsis thaliana</name>
    <name type="common">Mouse-ear cress</name>
    <dbReference type="NCBI Taxonomy" id="3702"/>
    <lineage>
        <taxon>Eukaryota</taxon>
        <taxon>Viridiplantae</taxon>
        <taxon>Streptophyta</taxon>
        <taxon>Embryophyta</taxon>
        <taxon>Tracheophyta</taxon>
        <taxon>Spermatophyta</taxon>
        <taxon>Magnoliopsida</taxon>
        <taxon>eudicotyledons</taxon>
        <taxon>Gunneridae</taxon>
        <taxon>Pentapetalae</taxon>
        <taxon>rosids</taxon>
        <taxon>malvids</taxon>
        <taxon>Brassicales</taxon>
        <taxon>Brassicaceae</taxon>
        <taxon>Camelineae</taxon>
        <taxon>Arabidopsis</taxon>
    </lineage>
</organism>
<dbReference type="GO" id="GO:0008234">
    <property type="term" value="F:cysteine-type peptidase activity"/>
    <property type="evidence" value="ECO:0007669"/>
    <property type="project" value="UniProtKB-KW"/>
</dbReference>
<dbReference type="FunFam" id="3.40.395.10:FF:000005">
    <property type="entry name" value="Ubiquitin-like-specific protease ESD4"/>
    <property type="match status" value="1"/>
</dbReference>
<dbReference type="EMBL" id="CACSHJ010000089">
    <property type="protein sequence ID" value="CAA0381610.1"/>
    <property type="molecule type" value="Genomic_DNA"/>
</dbReference>
<proteinExistence type="inferred from homology"/>
<dbReference type="AlphaFoldDB" id="A0A5S9XAF4"/>
<dbReference type="Proteomes" id="UP000426265">
    <property type="component" value="Unassembled WGS sequence"/>
</dbReference>
<keyword evidence="5" id="KW-0788">Thiol protease</keyword>
<gene>
    <name evidence="8" type="ORF">AN1_LOCUS12024</name>
    <name evidence="7" type="ORF">C24_LOCUS11857</name>
</gene>
<name>A0A5S9XAF4_ARATH</name>
<dbReference type="Gene3D" id="3.40.395.10">
    <property type="entry name" value="Adenoviral Proteinase, Chain A"/>
    <property type="match status" value="1"/>
</dbReference>
<reference evidence="7 10" key="1">
    <citation type="submission" date="2019-12" db="EMBL/GenBank/DDBJ databases">
        <authorList>
            <person name="Jiao W.-B."/>
            <person name="Schneeberger K."/>
        </authorList>
    </citation>
    <scope>NUCLEOTIDE SEQUENCE [LARGE SCALE GENOMIC DNA]</scope>
    <source>
        <strain evidence="9">cv. An-1</strain>
        <strain evidence="10">cv. C24</strain>
    </source>
</reference>
<dbReference type="ExpressionAtlas" id="A0A5S9XAF4">
    <property type="expression patterns" value="baseline and differential"/>
</dbReference>
<dbReference type="GO" id="GO:0019783">
    <property type="term" value="F:ubiquitin-like protein peptidase activity"/>
    <property type="evidence" value="ECO:0007669"/>
    <property type="project" value="UniProtKB-ARBA"/>
</dbReference>
<dbReference type="InterPro" id="IPR003653">
    <property type="entry name" value="Peptidase_C48_C"/>
</dbReference>
<dbReference type="PANTHER" id="PTHR12606">
    <property type="entry name" value="SENTRIN/SUMO-SPECIFIC PROTEASE"/>
    <property type="match status" value="1"/>
</dbReference>
<dbReference type="GO" id="GO:0016926">
    <property type="term" value="P:protein desumoylation"/>
    <property type="evidence" value="ECO:0007669"/>
    <property type="project" value="UniProtKB-ARBA"/>
</dbReference>
<keyword evidence="2" id="KW-0645">Protease</keyword>
<evidence type="ECO:0000313" key="10">
    <source>
        <dbReference type="Proteomes" id="UP000434276"/>
    </source>
</evidence>
<keyword evidence="4" id="KW-0378">Hydrolase</keyword>
<accession>A0A5S9XAF4</accession>
<evidence type="ECO:0000313" key="7">
    <source>
        <dbReference type="EMBL" id="CAA0381610.1"/>
    </source>
</evidence>
<dbReference type="Pfam" id="PF02902">
    <property type="entry name" value="Peptidase_C48"/>
    <property type="match status" value="1"/>
</dbReference>
<evidence type="ECO:0000313" key="9">
    <source>
        <dbReference type="Proteomes" id="UP000426265"/>
    </source>
</evidence>
<dbReference type="GO" id="GO:0006508">
    <property type="term" value="P:proteolysis"/>
    <property type="evidence" value="ECO:0007669"/>
    <property type="project" value="UniProtKB-KW"/>
</dbReference>
<dbReference type="Proteomes" id="UP000434276">
    <property type="component" value="Unassembled WGS sequence"/>
</dbReference>
<evidence type="ECO:0000313" key="8">
    <source>
        <dbReference type="EMBL" id="VYS56572.1"/>
    </source>
</evidence>
<comment type="similarity">
    <text evidence="1">Belongs to the peptidase C48 family.</text>
</comment>
<evidence type="ECO:0000256" key="1">
    <source>
        <dbReference type="ARBA" id="ARBA00005234"/>
    </source>
</evidence>
<evidence type="ECO:0000256" key="4">
    <source>
        <dbReference type="ARBA" id="ARBA00022801"/>
    </source>
</evidence>
<sequence>MKNQSRVLNSELGDFDLSVLWDQILNFEGYGSYCFRPMDMDGYHKRSAGLNPCKHSGFSHSSRPMAPGIYRYPEVKSSLRRQVHAPVRILNSGRDRSTRQGSGNVLGTFLTRNNDMWKRNALDSSLRYRTDREVIDVDDELGDVEMISDDTSREGVENVAMEVDEVEEKAEMGNGLFSEVASLKNGSLRVGECSKANSSSLVVNRPVTDVTSFEAYRKVLESAVNRTSKLKDRGFVDFFKERGRALLRSLSSFWRQDEEPVEVWLKFKRVVQREAFVPLSREEETAVRRAFSANDSNILVTHKNSNIDITGKILRCLKPGKWLNDEVINLYMVLLKEREAREPKKFLKCHFFNTFFFTKLVNSATGYNYGAVRRWTSMKRLGYHLKDCDKIFIPIHMNIHWTLAVINIKDQKFQYLDSFKGREPKILDALARYFVDEVRDKSEVDLDVSRWRQEFVQDLPMQRNGFDCGMFMVKYIDFYSRGLDLCFTQEQMPYFRARTAKEILQLKAE</sequence>
<evidence type="ECO:0000259" key="6">
    <source>
        <dbReference type="PROSITE" id="PS50600"/>
    </source>
</evidence>
<dbReference type="PROSITE" id="PS50600">
    <property type="entry name" value="ULP_PROTEASE"/>
    <property type="match status" value="1"/>
</dbReference>
<keyword evidence="3" id="KW-0833">Ubl conjugation pathway</keyword>
<dbReference type="SUPFAM" id="SSF54001">
    <property type="entry name" value="Cysteine proteinases"/>
    <property type="match status" value="1"/>
</dbReference>
<feature type="domain" description="Ubiquitin-like protease family profile" evidence="6">
    <location>
        <begin position="307"/>
        <end position="479"/>
    </location>
</feature>